<dbReference type="PANTHER" id="PTHR45786">
    <property type="entry name" value="DNA BINDING PROTEIN-LIKE"/>
    <property type="match status" value="1"/>
</dbReference>
<sequence>IRTYNSIFAFTSLGCLVDSKINCAKGPYIYRVSGQNYHRIGSLLSEIGKKPHFAELYIYDTENETNNRIEAMRRQFGADGLDLQITQDLSTMLEEHNVLVHSFRMARDKYMCEPNIVFRLRLINSRITDGRQYNLPSANEVAGLIVGDLSENNFERDVIVEHRTTRFQRITDLHPSFMSMTYPLIHPYDEDEFRQNILLQNMDGSSSKRQFVTIRQYYCFRLQQRSNEGHTLLRAGRLLQQYIVDAYMTIKGRFRWIRNNQDQLRTNLFFGLMDAINRATLQHKKYKAQGMQLTDDQIEAHTLFEIEAIMLKMRKSLKDIDGMLLPNNELLREFRYRLVNEELDYCTQDLKVAHDIAFS</sequence>
<name>A0A103Y1N5_CYNCS</name>
<protein>
    <submittedName>
        <fullName evidence="2">Helitron helicase-like domain-containing protein</fullName>
    </submittedName>
</protein>
<dbReference type="STRING" id="59895.A0A103Y1N5"/>
<comment type="caution">
    <text evidence="2">The sequence shown here is derived from an EMBL/GenBank/DDBJ whole genome shotgun (WGS) entry which is preliminary data.</text>
</comment>
<dbReference type="OMA" id="HICKYNT"/>
<dbReference type="AlphaFoldDB" id="A0A103Y1N5"/>
<feature type="non-terminal residue" evidence="2">
    <location>
        <position position="359"/>
    </location>
</feature>
<keyword evidence="3" id="KW-1185">Reference proteome</keyword>
<evidence type="ECO:0000313" key="2">
    <source>
        <dbReference type="EMBL" id="KVI00875.1"/>
    </source>
</evidence>
<dbReference type="Pfam" id="PF14214">
    <property type="entry name" value="Helitron_like_N"/>
    <property type="match status" value="1"/>
</dbReference>
<keyword evidence="2" id="KW-0547">Nucleotide-binding</keyword>
<dbReference type="Gramene" id="KVI00875">
    <property type="protein sequence ID" value="KVI00875"/>
    <property type="gene ID" value="Ccrd_020863"/>
</dbReference>
<gene>
    <name evidence="2" type="ORF">Ccrd_020863</name>
</gene>
<organism evidence="2 3">
    <name type="scientific">Cynara cardunculus var. scolymus</name>
    <name type="common">Globe artichoke</name>
    <name type="synonym">Cynara scolymus</name>
    <dbReference type="NCBI Taxonomy" id="59895"/>
    <lineage>
        <taxon>Eukaryota</taxon>
        <taxon>Viridiplantae</taxon>
        <taxon>Streptophyta</taxon>
        <taxon>Embryophyta</taxon>
        <taxon>Tracheophyta</taxon>
        <taxon>Spermatophyta</taxon>
        <taxon>Magnoliopsida</taxon>
        <taxon>eudicotyledons</taxon>
        <taxon>Gunneridae</taxon>
        <taxon>Pentapetalae</taxon>
        <taxon>asterids</taxon>
        <taxon>campanulids</taxon>
        <taxon>Asterales</taxon>
        <taxon>Asteraceae</taxon>
        <taxon>Carduoideae</taxon>
        <taxon>Cardueae</taxon>
        <taxon>Carduinae</taxon>
        <taxon>Cynara</taxon>
    </lineage>
</organism>
<evidence type="ECO:0000259" key="1">
    <source>
        <dbReference type="Pfam" id="PF14214"/>
    </source>
</evidence>
<dbReference type="GO" id="GO:0004386">
    <property type="term" value="F:helicase activity"/>
    <property type="evidence" value="ECO:0007669"/>
    <property type="project" value="UniProtKB-KW"/>
</dbReference>
<dbReference type="InterPro" id="IPR025476">
    <property type="entry name" value="Helitron_helicase-like"/>
</dbReference>
<keyword evidence="2" id="KW-0067">ATP-binding</keyword>
<keyword evidence="2" id="KW-0378">Hydrolase</keyword>
<dbReference type="Proteomes" id="UP000243975">
    <property type="component" value="Unassembled WGS sequence"/>
</dbReference>
<reference evidence="2 3" key="1">
    <citation type="journal article" date="2016" name="Sci. Rep.">
        <title>The genome sequence of the outbreeding globe artichoke constructed de novo incorporating a phase-aware low-pass sequencing strategy of F1 progeny.</title>
        <authorList>
            <person name="Scaglione D."/>
            <person name="Reyes-Chin-Wo S."/>
            <person name="Acquadro A."/>
            <person name="Froenicke L."/>
            <person name="Portis E."/>
            <person name="Beitel C."/>
            <person name="Tirone M."/>
            <person name="Mauro R."/>
            <person name="Lo Monaco A."/>
            <person name="Mauromicale G."/>
            <person name="Faccioli P."/>
            <person name="Cattivelli L."/>
            <person name="Rieseberg L."/>
            <person name="Michelmore R."/>
            <person name="Lanteri S."/>
        </authorList>
    </citation>
    <scope>NUCLEOTIDE SEQUENCE [LARGE SCALE GENOMIC DNA]</scope>
    <source>
        <strain evidence="2">2C</strain>
    </source>
</reference>
<dbReference type="PANTHER" id="PTHR45786:SF74">
    <property type="entry name" value="ATP-DEPENDENT DNA HELICASE"/>
    <property type="match status" value="1"/>
</dbReference>
<dbReference type="EMBL" id="LEKV01003196">
    <property type="protein sequence ID" value="KVI00875.1"/>
    <property type="molecule type" value="Genomic_DNA"/>
</dbReference>
<accession>A0A103Y1N5</accession>
<evidence type="ECO:0000313" key="3">
    <source>
        <dbReference type="Proteomes" id="UP000243975"/>
    </source>
</evidence>
<feature type="non-terminal residue" evidence="2">
    <location>
        <position position="1"/>
    </location>
</feature>
<feature type="domain" description="Helitron helicase-like" evidence="1">
    <location>
        <begin position="217"/>
        <end position="284"/>
    </location>
</feature>
<proteinExistence type="predicted"/>
<keyword evidence="2" id="KW-0347">Helicase</keyword>